<keyword evidence="3" id="KW-1185">Reference proteome</keyword>
<dbReference type="InterPro" id="IPR051618">
    <property type="entry name" value="Actin-binding_LIM"/>
</dbReference>
<dbReference type="GO" id="GO:0051015">
    <property type="term" value="F:actin filament binding"/>
    <property type="evidence" value="ECO:0007669"/>
    <property type="project" value="TreeGrafter"/>
</dbReference>
<dbReference type="AlphaFoldDB" id="A0A4W5RV46"/>
<dbReference type="Ensembl" id="ENSHHUT00000091379.1">
    <property type="protein sequence ID" value="ENSHHUP00000088624.1"/>
    <property type="gene ID" value="ENSHHUG00000051197.1"/>
</dbReference>
<proteinExistence type="predicted"/>
<dbReference type="PANTHER" id="PTHR24213:SF9">
    <property type="entry name" value="UNCOORDINATED 115A, ISOFORM B-RELATED"/>
    <property type="match status" value="1"/>
</dbReference>
<evidence type="ECO:0000259" key="1">
    <source>
        <dbReference type="PROSITE" id="PS51089"/>
    </source>
</evidence>
<dbReference type="PROSITE" id="PS51089">
    <property type="entry name" value="HP"/>
    <property type="match status" value="1"/>
</dbReference>
<reference evidence="2" key="2">
    <citation type="submission" date="2025-08" db="UniProtKB">
        <authorList>
            <consortium name="Ensembl"/>
        </authorList>
    </citation>
    <scope>IDENTIFICATION</scope>
</reference>
<dbReference type="InterPro" id="IPR003128">
    <property type="entry name" value="Villin_headpiece"/>
</dbReference>
<reference evidence="3" key="1">
    <citation type="submission" date="2018-06" db="EMBL/GenBank/DDBJ databases">
        <title>Genome assembly of Danube salmon.</title>
        <authorList>
            <person name="Macqueen D.J."/>
            <person name="Gundappa M.K."/>
        </authorList>
    </citation>
    <scope>NUCLEOTIDE SEQUENCE [LARGE SCALE GENOMIC DNA]</scope>
</reference>
<dbReference type="Proteomes" id="UP000314982">
    <property type="component" value="Unassembled WGS sequence"/>
</dbReference>
<dbReference type="Pfam" id="PF02209">
    <property type="entry name" value="VHP"/>
    <property type="match status" value="1"/>
</dbReference>
<dbReference type="GO" id="GO:0007010">
    <property type="term" value="P:cytoskeleton organization"/>
    <property type="evidence" value="ECO:0007669"/>
    <property type="project" value="InterPro"/>
</dbReference>
<feature type="domain" description="HP" evidence="1">
    <location>
        <begin position="82"/>
        <end position="148"/>
    </location>
</feature>
<evidence type="ECO:0000313" key="3">
    <source>
        <dbReference type="Proteomes" id="UP000314982"/>
    </source>
</evidence>
<dbReference type="GeneTree" id="ENSGT00940000160544"/>
<dbReference type="SMART" id="SM00153">
    <property type="entry name" value="VHP"/>
    <property type="match status" value="1"/>
</dbReference>
<sequence>MHNDALHSLASGSVTKVSLLRAQKIKLNKLLCFVYLQGGKSYQELKAELGDATDIIQITVDRTTYNSSQKNSKNIGEPLLSPTIGATFPVVKLLNCQTEYLPDGVDPTKKEEYLSNEDFALILGVSRVEFYSVPTWKQQNLKKETGLF</sequence>
<name>A0A4W5RV46_9TELE</name>
<dbReference type="Gene3D" id="1.10.950.10">
    <property type="entry name" value="Villin headpiece domain"/>
    <property type="match status" value="1"/>
</dbReference>
<dbReference type="GO" id="GO:0030032">
    <property type="term" value="P:lamellipodium assembly"/>
    <property type="evidence" value="ECO:0007669"/>
    <property type="project" value="TreeGrafter"/>
</dbReference>
<dbReference type="PANTHER" id="PTHR24213">
    <property type="entry name" value="ACTIN-BINDING LIM PROTEIN"/>
    <property type="match status" value="1"/>
</dbReference>
<dbReference type="InterPro" id="IPR036886">
    <property type="entry name" value="Villin_headpiece_dom_sf"/>
</dbReference>
<evidence type="ECO:0000313" key="2">
    <source>
        <dbReference type="Ensembl" id="ENSHHUP00000088624.1"/>
    </source>
</evidence>
<organism evidence="2 3">
    <name type="scientific">Hucho hucho</name>
    <name type="common">huchen</name>
    <dbReference type="NCBI Taxonomy" id="62062"/>
    <lineage>
        <taxon>Eukaryota</taxon>
        <taxon>Metazoa</taxon>
        <taxon>Chordata</taxon>
        <taxon>Craniata</taxon>
        <taxon>Vertebrata</taxon>
        <taxon>Euteleostomi</taxon>
        <taxon>Actinopterygii</taxon>
        <taxon>Neopterygii</taxon>
        <taxon>Teleostei</taxon>
        <taxon>Protacanthopterygii</taxon>
        <taxon>Salmoniformes</taxon>
        <taxon>Salmonidae</taxon>
        <taxon>Salmoninae</taxon>
        <taxon>Hucho</taxon>
    </lineage>
</organism>
<dbReference type="STRING" id="62062.ENSHHUP00000088624"/>
<accession>A0A4W5RV46</accession>
<dbReference type="SUPFAM" id="SSF47050">
    <property type="entry name" value="VHP, Villin headpiece domain"/>
    <property type="match status" value="1"/>
</dbReference>
<dbReference type="GO" id="GO:0015629">
    <property type="term" value="C:actin cytoskeleton"/>
    <property type="evidence" value="ECO:0007669"/>
    <property type="project" value="TreeGrafter"/>
</dbReference>
<reference evidence="2" key="3">
    <citation type="submission" date="2025-09" db="UniProtKB">
        <authorList>
            <consortium name="Ensembl"/>
        </authorList>
    </citation>
    <scope>IDENTIFICATION</scope>
</reference>
<protein>
    <recommendedName>
        <fullName evidence="1">HP domain-containing protein</fullName>
    </recommendedName>
</protein>